<reference evidence="2" key="1">
    <citation type="journal article" date="2022" name="bioRxiv">
        <title>Sequencing and chromosome-scale assembly of the giantPleurodeles waltlgenome.</title>
        <authorList>
            <person name="Brown T."/>
            <person name="Elewa A."/>
            <person name="Iarovenko S."/>
            <person name="Subramanian E."/>
            <person name="Araus A.J."/>
            <person name="Petzold A."/>
            <person name="Susuki M."/>
            <person name="Suzuki K.-i.T."/>
            <person name="Hayashi T."/>
            <person name="Toyoda A."/>
            <person name="Oliveira C."/>
            <person name="Osipova E."/>
            <person name="Leigh N.D."/>
            <person name="Simon A."/>
            <person name="Yun M.H."/>
        </authorList>
    </citation>
    <scope>NUCLEOTIDE SEQUENCE</scope>
    <source>
        <strain evidence="2">20211129_DDA</strain>
        <tissue evidence="2">Liver</tissue>
    </source>
</reference>
<feature type="region of interest" description="Disordered" evidence="1">
    <location>
        <begin position="1"/>
        <end position="108"/>
    </location>
</feature>
<dbReference type="AlphaFoldDB" id="A0AAV7WSB8"/>
<sequence length="108" mass="11551">MVSAWTGFQEGHGERSDLSNSREGEKEDYQGVRWQSPEERGRSPHQLVPPSDKLAPTSAAGAPGDPMLPSAVLFTPPRPGQTNQGPREGGHRCLQSAKEYCGPPTGLG</sequence>
<gene>
    <name evidence="2" type="ORF">NDU88_002435</name>
</gene>
<evidence type="ECO:0000313" key="3">
    <source>
        <dbReference type="Proteomes" id="UP001066276"/>
    </source>
</evidence>
<evidence type="ECO:0000256" key="1">
    <source>
        <dbReference type="SAM" id="MobiDB-lite"/>
    </source>
</evidence>
<proteinExistence type="predicted"/>
<comment type="caution">
    <text evidence="2">The sequence shown here is derived from an EMBL/GenBank/DDBJ whole genome shotgun (WGS) entry which is preliminary data.</text>
</comment>
<dbReference type="EMBL" id="JANPWB010000001">
    <property type="protein sequence ID" value="KAJ1214824.1"/>
    <property type="molecule type" value="Genomic_DNA"/>
</dbReference>
<feature type="compositionally biased region" description="Basic and acidic residues" evidence="1">
    <location>
        <begin position="11"/>
        <end position="42"/>
    </location>
</feature>
<accession>A0AAV7WSB8</accession>
<name>A0AAV7WSB8_PLEWA</name>
<protein>
    <submittedName>
        <fullName evidence="2">Uncharacterized protein</fullName>
    </submittedName>
</protein>
<organism evidence="2 3">
    <name type="scientific">Pleurodeles waltl</name>
    <name type="common">Iberian ribbed newt</name>
    <dbReference type="NCBI Taxonomy" id="8319"/>
    <lineage>
        <taxon>Eukaryota</taxon>
        <taxon>Metazoa</taxon>
        <taxon>Chordata</taxon>
        <taxon>Craniata</taxon>
        <taxon>Vertebrata</taxon>
        <taxon>Euteleostomi</taxon>
        <taxon>Amphibia</taxon>
        <taxon>Batrachia</taxon>
        <taxon>Caudata</taxon>
        <taxon>Salamandroidea</taxon>
        <taxon>Salamandridae</taxon>
        <taxon>Pleurodelinae</taxon>
        <taxon>Pleurodeles</taxon>
    </lineage>
</organism>
<evidence type="ECO:0000313" key="2">
    <source>
        <dbReference type="EMBL" id="KAJ1214824.1"/>
    </source>
</evidence>
<dbReference type="Proteomes" id="UP001066276">
    <property type="component" value="Chromosome 1_1"/>
</dbReference>
<keyword evidence="3" id="KW-1185">Reference proteome</keyword>